<keyword evidence="3 5" id="KW-0472">Membrane</keyword>
<evidence type="ECO:0000256" key="6">
    <source>
        <dbReference type="PIRNR" id="PIRNR003101"/>
    </source>
</evidence>
<name>A0A1J1DZA7_9FLAO</name>
<dbReference type="SMART" id="SM00842">
    <property type="entry name" value="FtsA"/>
    <property type="match status" value="1"/>
</dbReference>
<evidence type="ECO:0000256" key="5">
    <source>
        <dbReference type="HAMAP-Rule" id="MF_02033"/>
    </source>
</evidence>
<evidence type="ECO:0000256" key="2">
    <source>
        <dbReference type="ARBA" id="ARBA00022618"/>
    </source>
</evidence>
<comment type="subcellular location">
    <subcellularLocation>
        <location evidence="5">Cell membrane</location>
        <topology evidence="5">Peripheral membrane protein</topology>
        <orientation evidence="5">Cytoplasmic side</orientation>
    </subcellularLocation>
    <text evidence="5">Localizes to the Z ring in an FtsZ-dependent manner. Targeted to the membrane through a conserved C-terminal amphipathic helix.</text>
</comment>
<dbReference type="KEGG" id="ise:JBKA6_1237"/>
<dbReference type="Pfam" id="PF02491">
    <property type="entry name" value="SHS2_FTSA"/>
    <property type="match status" value="1"/>
</dbReference>
<evidence type="ECO:0000256" key="4">
    <source>
        <dbReference type="ARBA" id="ARBA00023306"/>
    </source>
</evidence>
<sequence length="418" mass="46367">MIAGLDIGSSHIIAMVGDLDAQGKLNVLGVGKSDSIGIVKGEIKNITKAKDSILKAISIAEKNSNKCITGVVVGISGNYIDSIHRTHHIIRNDGDSLINDYDLKLLKDQVYNVHPKNVSYIIGIIPQEYRIDNEEGVLDPIGAPCSKLEADFKVITADKKPYDMLVRCIKETGLNLIEVVFAPIFSSSVVLSEKEKKDGVVFVDMGGGITNFLLFNGDVRDIAIVPFGGKVITSDIKKRFNLTEEVAENLKITEGSVDFFLEKKESFLSVKMQRGPDRSISKRNLSKTIYSRIREIFEIAMSYGVFNENYNIVFVGGGANTEGVRNIVKEVTGLYCSIGGYREFLSKSNDISLVTCVGLTLEAIKLCSSTDCEKVKEIDEKKLHIKNKKNYRNNYDGIVEKINKWFNYLVGGYENSKY</sequence>
<dbReference type="AlphaFoldDB" id="A0A1J1DZA7"/>
<feature type="domain" description="SHS2" evidence="7">
    <location>
        <begin position="2"/>
        <end position="190"/>
    </location>
</feature>
<evidence type="ECO:0000256" key="3">
    <source>
        <dbReference type="ARBA" id="ARBA00023136"/>
    </source>
</evidence>
<dbReference type="EMBL" id="AP014564">
    <property type="protein sequence ID" value="BAV95250.1"/>
    <property type="molecule type" value="Genomic_DNA"/>
</dbReference>
<keyword evidence="9" id="KW-1185">Reference proteome</keyword>
<dbReference type="PIRSF" id="PIRSF003101">
    <property type="entry name" value="FtsA"/>
    <property type="match status" value="1"/>
</dbReference>
<comment type="function">
    <text evidence="5 6">Cell division protein that is involved in the assembly of the Z ring. May serve as a membrane anchor for the Z ring.</text>
</comment>
<comment type="similarity">
    <text evidence="5 6">Belongs to the FtsA/MreB family.</text>
</comment>
<accession>A0A1J1DZA7</accession>
<comment type="subunit">
    <text evidence="5">Self-interacts. Interacts with FtsZ.</text>
</comment>
<evidence type="ECO:0000313" key="8">
    <source>
        <dbReference type="EMBL" id="BAV95250.1"/>
    </source>
</evidence>
<organism evidence="8 9">
    <name type="scientific">Ichthyobacterium seriolicida</name>
    <dbReference type="NCBI Taxonomy" id="242600"/>
    <lineage>
        <taxon>Bacteria</taxon>
        <taxon>Pseudomonadati</taxon>
        <taxon>Bacteroidota</taxon>
        <taxon>Flavobacteriia</taxon>
        <taxon>Flavobacteriales</taxon>
        <taxon>Ichthyobacteriaceae</taxon>
        <taxon>Ichthyobacterium</taxon>
    </lineage>
</organism>
<keyword evidence="4 5" id="KW-0131">Cell cycle</keyword>
<reference evidence="8 9" key="1">
    <citation type="submission" date="2014-03" db="EMBL/GenBank/DDBJ databases">
        <title>complete genome sequence of Flavobacteriaceae bacterium JBKA-6.</title>
        <authorList>
            <person name="Takano T."/>
            <person name="Nakamura Y."/>
            <person name="Takuma S."/>
            <person name="Yasuike M."/>
            <person name="Matsuyama T."/>
            <person name="Sakai T."/>
            <person name="Fujiwara A."/>
            <person name="Kimoto K."/>
            <person name="Fukuda Y."/>
            <person name="Kondo H."/>
            <person name="Hirono I."/>
            <person name="Nakayasu C."/>
        </authorList>
    </citation>
    <scope>NUCLEOTIDE SEQUENCE [LARGE SCALE GENOMIC DNA]</scope>
    <source>
        <strain evidence="8 9">JBKA-6</strain>
    </source>
</reference>
<dbReference type="OrthoDB" id="9768127at2"/>
<evidence type="ECO:0000256" key="1">
    <source>
        <dbReference type="ARBA" id="ARBA00022475"/>
    </source>
</evidence>
<dbReference type="GO" id="GO:0032153">
    <property type="term" value="C:cell division site"/>
    <property type="evidence" value="ECO:0007669"/>
    <property type="project" value="UniProtKB-UniRule"/>
</dbReference>
<dbReference type="InterPro" id="IPR043129">
    <property type="entry name" value="ATPase_NBD"/>
</dbReference>
<dbReference type="Gene3D" id="3.30.1490.110">
    <property type="match status" value="1"/>
</dbReference>
<dbReference type="InterPro" id="IPR050696">
    <property type="entry name" value="FtsA/MreB"/>
</dbReference>
<dbReference type="PANTHER" id="PTHR32432:SF4">
    <property type="entry name" value="CELL DIVISION PROTEIN FTSA"/>
    <property type="match status" value="1"/>
</dbReference>
<dbReference type="Gene3D" id="3.30.420.40">
    <property type="match status" value="2"/>
</dbReference>
<dbReference type="GO" id="GO:0043093">
    <property type="term" value="P:FtsZ-dependent cytokinesis"/>
    <property type="evidence" value="ECO:0007669"/>
    <property type="project" value="UniProtKB-UniRule"/>
</dbReference>
<evidence type="ECO:0000259" key="7">
    <source>
        <dbReference type="SMART" id="SM00842"/>
    </source>
</evidence>
<gene>
    <name evidence="5" type="primary">ftsA</name>
    <name evidence="8" type="ORF">JBKA6_1237</name>
</gene>
<dbReference type="HAMAP" id="MF_02033">
    <property type="entry name" value="FtsA"/>
    <property type="match status" value="1"/>
</dbReference>
<proteinExistence type="inferred from homology"/>
<dbReference type="SUPFAM" id="SSF53067">
    <property type="entry name" value="Actin-like ATPase domain"/>
    <property type="match status" value="2"/>
</dbReference>
<keyword evidence="2 5" id="KW-0132">Cell division</keyword>
<evidence type="ECO:0000313" key="9">
    <source>
        <dbReference type="Proteomes" id="UP000243197"/>
    </source>
</evidence>
<keyword evidence="1 5" id="KW-1003">Cell membrane</keyword>
<protein>
    <recommendedName>
        <fullName evidence="5 6">Cell division protein FtsA</fullName>
    </recommendedName>
</protein>
<dbReference type="Pfam" id="PF14450">
    <property type="entry name" value="FtsA"/>
    <property type="match status" value="1"/>
</dbReference>
<dbReference type="NCBIfam" id="TIGR01174">
    <property type="entry name" value="ftsA"/>
    <property type="match status" value="1"/>
</dbReference>
<dbReference type="GO" id="GO:0009898">
    <property type="term" value="C:cytoplasmic side of plasma membrane"/>
    <property type="evidence" value="ECO:0007669"/>
    <property type="project" value="UniProtKB-UniRule"/>
</dbReference>
<dbReference type="InterPro" id="IPR003494">
    <property type="entry name" value="SHS2_FtsA"/>
</dbReference>
<dbReference type="PANTHER" id="PTHR32432">
    <property type="entry name" value="CELL DIVISION PROTEIN FTSA-RELATED"/>
    <property type="match status" value="1"/>
</dbReference>
<dbReference type="InterPro" id="IPR020823">
    <property type="entry name" value="Cell_div_FtsA"/>
</dbReference>
<dbReference type="Proteomes" id="UP000243197">
    <property type="component" value="Chromosome"/>
</dbReference>
<dbReference type="RefSeq" id="WP_096686889.1">
    <property type="nucleotide sequence ID" value="NZ_AP014564.1"/>
</dbReference>